<protein>
    <recommendedName>
        <fullName evidence="3">RNase H type-1 domain-containing protein</fullName>
    </recommendedName>
</protein>
<organism evidence="1">
    <name type="scientific">Solanum lycopersicum</name>
    <name type="common">Tomato</name>
    <name type="synonym">Lycopersicon esculentum</name>
    <dbReference type="NCBI Taxonomy" id="4081"/>
    <lineage>
        <taxon>Eukaryota</taxon>
        <taxon>Viridiplantae</taxon>
        <taxon>Streptophyta</taxon>
        <taxon>Embryophyta</taxon>
        <taxon>Tracheophyta</taxon>
        <taxon>Spermatophyta</taxon>
        <taxon>Magnoliopsida</taxon>
        <taxon>eudicotyledons</taxon>
        <taxon>Gunneridae</taxon>
        <taxon>Pentapetalae</taxon>
        <taxon>asterids</taxon>
        <taxon>lamiids</taxon>
        <taxon>Solanales</taxon>
        <taxon>Solanaceae</taxon>
        <taxon>Solanoideae</taxon>
        <taxon>Solaneae</taxon>
        <taxon>Solanum</taxon>
        <taxon>Solanum subgen. Lycopersicon</taxon>
    </lineage>
</organism>
<keyword evidence="2" id="KW-1185">Reference proteome</keyword>
<dbReference type="AlphaFoldDB" id="A0A3Q7FGQ9"/>
<accession>A0A3Q7FGQ9</accession>
<reference evidence="1" key="2">
    <citation type="submission" date="2019-01" db="UniProtKB">
        <authorList>
            <consortium name="EnsemblPlants"/>
        </authorList>
    </citation>
    <scope>IDENTIFICATION</scope>
    <source>
        <strain evidence="1">cv. Heinz 1706</strain>
    </source>
</reference>
<dbReference type="Proteomes" id="UP000004994">
    <property type="component" value="Chromosome 2"/>
</dbReference>
<sequence>MGHDKYKNRVENKVVDALSRKQEGLGHLEDLAQGQLIQQFLQLLKENLNTAQARMKYFADNMRTDTEFEVGDQVYLKLQPYRQSSLACGGISSSALSIMDPI</sequence>
<evidence type="ECO:0000313" key="2">
    <source>
        <dbReference type="Proteomes" id="UP000004994"/>
    </source>
</evidence>
<evidence type="ECO:0000313" key="1">
    <source>
        <dbReference type="EnsemblPlants" id="Solyc02g021655.1.1"/>
    </source>
</evidence>
<dbReference type="EnsemblPlants" id="Solyc02g021655.1.1">
    <property type="protein sequence ID" value="Solyc02g021655.1.1"/>
    <property type="gene ID" value="Solyc02g021655.1"/>
</dbReference>
<dbReference type="Gramene" id="Solyc02g021655.1.1">
    <property type="protein sequence ID" value="Solyc02g021655.1.1"/>
    <property type="gene ID" value="Solyc02g021655.1"/>
</dbReference>
<dbReference type="InParanoid" id="A0A3Q7FGQ9"/>
<name>A0A3Q7FGQ9_SOLLC</name>
<proteinExistence type="predicted"/>
<evidence type="ECO:0008006" key="3">
    <source>
        <dbReference type="Google" id="ProtNLM"/>
    </source>
</evidence>
<reference evidence="1" key="1">
    <citation type="journal article" date="2012" name="Nature">
        <title>The tomato genome sequence provides insights into fleshy fruit evolution.</title>
        <authorList>
            <consortium name="Tomato Genome Consortium"/>
        </authorList>
    </citation>
    <scope>NUCLEOTIDE SEQUENCE [LARGE SCALE GENOMIC DNA]</scope>
    <source>
        <strain evidence="1">cv. Heinz 1706</strain>
    </source>
</reference>